<protein>
    <submittedName>
        <fullName evidence="1">Uncharacterized protein</fullName>
    </submittedName>
</protein>
<dbReference type="Gene3D" id="1.25.40.10">
    <property type="entry name" value="Tetratricopeptide repeat domain"/>
    <property type="match status" value="2"/>
</dbReference>
<keyword evidence="2" id="KW-1185">Reference proteome</keyword>
<dbReference type="AlphaFoldDB" id="A0A1T4QK92"/>
<organism evidence="1 2">
    <name type="scientific">Treponema berlinense</name>
    <dbReference type="NCBI Taxonomy" id="225004"/>
    <lineage>
        <taxon>Bacteria</taxon>
        <taxon>Pseudomonadati</taxon>
        <taxon>Spirochaetota</taxon>
        <taxon>Spirochaetia</taxon>
        <taxon>Spirochaetales</taxon>
        <taxon>Treponemataceae</taxon>
        <taxon>Treponema</taxon>
    </lineage>
</organism>
<dbReference type="InterPro" id="IPR011990">
    <property type="entry name" value="TPR-like_helical_dom_sf"/>
</dbReference>
<name>A0A1T4QK92_9SPIR</name>
<dbReference type="Proteomes" id="UP000190395">
    <property type="component" value="Unassembled WGS sequence"/>
</dbReference>
<evidence type="ECO:0000313" key="1">
    <source>
        <dbReference type="EMBL" id="SKA04114.1"/>
    </source>
</evidence>
<dbReference type="SUPFAM" id="SSF48452">
    <property type="entry name" value="TPR-like"/>
    <property type="match status" value="2"/>
</dbReference>
<reference evidence="1 2" key="1">
    <citation type="submission" date="2017-02" db="EMBL/GenBank/DDBJ databases">
        <authorList>
            <person name="Peterson S.W."/>
        </authorList>
    </citation>
    <scope>NUCLEOTIDE SEQUENCE [LARGE SCALE GENOMIC DNA]</scope>
    <source>
        <strain evidence="1 2">ATCC BAA-909</strain>
    </source>
</reference>
<gene>
    <name evidence="1" type="ORF">SAMN02745152_02021</name>
</gene>
<evidence type="ECO:0000313" key="2">
    <source>
        <dbReference type="Proteomes" id="UP000190395"/>
    </source>
</evidence>
<accession>A0A1T4QK92</accession>
<dbReference type="EMBL" id="FUXC01000014">
    <property type="protein sequence ID" value="SKA04114.1"/>
    <property type="molecule type" value="Genomic_DNA"/>
</dbReference>
<sequence length="651" mass="74081">MENPAILNRQKNNFGLRMKKNWKILSSRKNLAVIFLIAGFLFFSCSQNSKQSSFLSALDTVDSFIQLGQTDDALKLLKKTSKSAYSAYARIGIYRRFMTLGEKSLAEKILSDSLKKIPGNIEISAVYSHFLLREGQFDEALKIGSVLEGSKYGSIYAEAVLKSQKEKNLLLPQFSRIYEACYSSTGNEKWLVNAALPFVKNGNYSAAAALQKSVQSDFNLFWAQVQFDAKNYDLCVENYENAQLKGFSSENFELTDLASDAFFMLGDYDSAEKERERLILQSKTEKNADIPELIYVNSALWAYNAAQYSKAYDLLMTVIMRDSKNIPALITYGKFARADSVLEKQDLFERELRKTSLRTYSMRQKDERPKFLIRDAIFRIGQMLEWQKKNAQALSDELLVEKLSLWLAENSSLPQKKVESEIWKNLEINEIEKNMYPPALLHFAVNEFLNFGKKEDARLLFEKYLDARYKMKKTDIQDEKVEYDIFGGEKTYSAPTVPEFVTRAAFGDRAADYANTMETWEIETAAYFALLDNNISAARRLYEYALFETGGARTVEADGQIVSFSRLCAVNSAVNLAVIYASDGELKRALNLYGLASGRTKDKKLKSKILYRTALVQSDLQNKEGAILSLEYALSLNPMNADARLMLRKLK</sequence>
<proteinExistence type="predicted"/>
<dbReference type="STRING" id="225004.SAMN02745152_02021"/>